<keyword evidence="4" id="KW-1185">Reference proteome</keyword>
<dbReference type="RefSeq" id="WP_320687030.1">
    <property type="nucleotide sequence ID" value="NZ_JAXBLV010000178.1"/>
</dbReference>
<comment type="caution">
    <text evidence="3">The sequence shown here is derived from an EMBL/GenBank/DDBJ whole genome shotgun (WGS) entry which is preliminary data.</text>
</comment>
<evidence type="ECO:0000313" key="3">
    <source>
        <dbReference type="EMBL" id="MDY3560465.1"/>
    </source>
</evidence>
<dbReference type="EMBL" id="JAXBLV010000178">
    <property type="protein sequence ID" value="MDY3560465.1"/>
    <property type="molecule type" value="Genomic_DNA"/>
</dbReference>
<evidence type="ECO:0000256" key="2">
    <source>
        <dbReference type="SAM" id="Phobius"/>
    </source>
</evidence>
<keyword evidence="2" id="KW-0472">Membrane</keyword>
<feature type="transmembrane region" description="Helical" evidence="2">
    <location>
        <begin position="22"/>
        <end position="40"/>
    </location>
</feature>
<name>A0ABU5EZD4_9BACT</name>
<gene>
    <name evidence="3" type="ORF">R5W23_001699</name>
</gene>
<evidence type="ECO:0000313" key="4">
    <source>
        <dbReference type="Proteomes" id="UP001272242"/>
    </source>
</evidence>
<protein>
    <submittedName>
        <fullName evidence="3">Uncharacterized protein</fullName>
    </submittedName>
</protein>
<sequence length="486" mass="54415">MTDPEDDLPPPPHSRLRWLRKLALWCGGAVAMVVLVLFVGRWQVGRVGQRELDRVTQRLDTEEPGWRLDAILAERARHVPPPADEDLNTRVLALAGEVPEPWNEWQEELTRTRWQQGRAHNHRPDKDGLAHAAKMAEPTRALRDRAVDLRRAQRPGTYPLTVGPDPVATLLPHLAQARRVVAVLEYDARWEALHGNPNRGIAAARAALAVARSFGDEPVLLSQMTRFSCARAAADSAMQTLAWGEPTDELAELQAELLTEADVPWFRYGMRGERAMLDHFFTGVENETIPLESLFNYAGFGAPKPAHYAAFRAYKALLPGDRAKCLEICSQCVAVSNLPPHEQLSALKKIQIPSGPPIDIRYTVMRRMIPAFERIAERALQTRADLLAASVCLACERHRIKTGRFPRELAELVPAFLPAVPVGPFDCQPPVYRVYPDRVAVTYFWPNSPPSSPSKELDESGTGHRAGYQLWNPDQRRAPAEEMNDP</sequence>
<proteinExistence type="predicted"/>
<feature type="region of interest" description="Disordered" evidence="1">
    <location>
        <begin position="448"/>
        <end position="486"/>
    </location>
</feature>
<keyword evidence="2" id="KW-1133">Transmembrane helix</keyword>
<organism evidence="3 4">
    <name type="scientific">Gemmata algarum</name>
    <dbReference type="NCBI Taxonomy" id="2975278"/>
    <lineage>
        <taxon>Bacteria</taxon>
        <taxon>Pseudomonadati</taxon>
        <taxon>Planctomycetota</taxon>
        <taxon>Planctomycetia</taxon>
        <taxon>Gemmatales</taxon>
        <taxon>Gemmataceae</taxon>
        <taxon>Gemmata</taxon>
    </lineage>
</organism>
<dbReference type="Proteomes" id="UP001272242">
    <property type="component" value="Unassembled WGS sequence"/>
</dbReference>
<reference evidence="4" key="1">
    <citation type="journal article" date="2023" name="Mar. Drugs">
        <title>Gemmata algarum, a Novel Planctomycete Isolated from an Algal Mat, Displays Antimicrobial Activity.</title>
        <authorList>
            <person name="Kumar G."/>
            <person name="Kallscheuer N."/>
            <person name="Kashif M."/>
            <person name="Ahamad S."/>
            <person name="Jagadeeshwari U."/>
            <person name="Pannikurungottu S."/>
            <person name="Haufschild T."/>
            <person name="Kabuu M."/>
            <person name="Sasikala C."/>
            <person name="Jogler C."/>
            <person name="Ramana C."/>
        </authorList>
    </citation>
    <scope>NUCLEOTIDE SEQUENCE [LARGE SCALE GENOMIC DNA]</scope>
    <source>
        <strain evidence="4">JC673</strain>
    </source>
</reference>
<evidence type="ECO:0000256" key="1">
    <source>
        <dbReference type="SAM" id="MobiDB-lite"/>
    </source>
</evidence>
<accession>A0ABU5EZD4</accession>
<keyword evidence="2" id="KW-0812">Transmembrane</keyword>